<accession>A0A2N1IRQ1</accession>
<evidence type="ECO:0008006" key="3">
    <source>
        <dbReference type="Google" id="ProtNLM"/>
    </source>
</evidence>
<comment type="caution">
    <text evidence="1">The sequence shown here is derived from an EMBL/GenBank/DDBJ whole genome shotgun (WGS) entry which is preliminary data.</text>
</comment>
<reference evidence="1 2" key="1">
    <citation type="submission" date="2017-12" db="EMBL/GenBank/DDBJ databases">
        <title>Isolation and characterization of an aerobic denitrifying Pseudomonas monteilii CY06 from aquaculture ponds.</title>
        <authorList>
            <person name="Ma Q."/>
            <person name="Cai Y."/>
            <person name="He Z."/>
        </authorList>
    </citation>
    <scope>NUCLEOTIDE SEQUENCE [LARGE SCALE GENOMIC DNA]</scope>
    <source>
        <strain evidence="1 2">CY06</strain>
    </source>
</reference>
<evidence type="ECO:0000313" key="2">
    <source>
        <dbReference type="Proteomes" id="UP000233399"/>
    </source>
</evidence>
<dbReference type="InterPro" id="IPR011067">
    <property type="entry name" value="Plasmid_toxin/cell-grow_inhib"/>
</dbReference>
<dbReference type="Pfam" id="PF02452">
    <property type="entry name" value="PemK_toxin"/>
    <property type="match status" value="1"/>
</dbReference>
<evidence type="ECO:0000313" key="1">
    <source>
        <dbReference type="EMBL" id="PKI22242.1"/>
    </source>
</evidence>
<dbReference type="Gene3D" id="2.30.30.110">
    <property type="match status" value="1"/>
</dbReference>
<dbReference type="SUPFAM" id="SSF50118">
    <property type="entry name" value="Cell growth inhibitor/plasmid maintenance toxic component"/>
    <property type="match status" value="1"/>
</dbReference>
<dbReference type="GO" id="GO:0003677">
    <property type="term" value="F:DNA binding"/>
    <property type="evidence" value="ECO:0007669"/>
    <property type="project" value="InterPro"/>
</dbReference>
<dbReference type="AlphaFoldDB" id="A0A2N1IRQ1"/>
<dbReference type="InterPro" id="IPR003477">
    <property type="entry name" value="PemK-like"/>
</dbReference>
<organism evidence="1 2">
    <name type="scientific">Pseudomonas monteilii</name>
    <dbReference type="NCBI Taxonomy" id="76759"/>
    <lineage>
        <taxon>Bacteria</taxon>
        <taxon>Pseudomonadati</taxon>
        <taxon>Pseudomonadota</taxon>
        <taxon>Gammaproteobacteria</taxon>
        <taxon>Pseudomonadales</taxon>
        <taxon>Pseudomonadaceae</taxon>
        <taxon>Pseudomonas</taxon>
    </lineage>
</organism>
<name>A0A2N1IRQ1_9PSED</name>
<dbReference type="Proteomes" id="UP000233399">
    <property type="component" value="Unassembled WGS sequence"/>
</dbReference>
<gene>
    <name evidence="1" type="ORF">CXB65_15340</name>
</gene>
<proteinExistence type="predicted"/>
<sequence length="147" mass="16351">MLAMALKYQPKEATVLMCDFSGFQVPEMIKVRPVVVLRKHSQNRQLVTIVPLSTTAPDHMAGHHVVLPSYLPGSALTCWAKCDMIYTVATSRLDRCRVKSRQGSGREYMTFTMRPEHFAAVRAAVGFTLGFTHPATERSVVNVTLDA</sequence>
<dbReference type="EMBL" id="PJCG01000022">
    <property type="protein sequence ID" value="PKI22242.1"/>
    <property type="molecule type" value="Genomic_DNA"/>
</dbReference>
<protein>
    <recommendedName>
        <fullName evidence="3">Type II toxin-antitoxin system PemK/MazF family toxin</fullName>
    </recommendedName>
</protein>